<comment type="caution">
    <text evidence="10">The sequence shown here is derived from an EMBL/GenBank/DDBJ whole genome shotgun (WGS) entry which is preliminary data.</text>
</comment>
<feature type="binding site" evidence="6">
    <location>
        <position position="234"/>
    </location>
    <ligand>
        <name>Ca(2+)</name>
        <dbReference type="ChEBI" id="CHEBI:29108"/>
    </ligand>
</feature>
<dbReference type="GO" id="GO:0005615">
    <property type="term" value="C:extracellular space"/>
    <property type="evidence" value="ECO:0007669"/>
    <property type="project" value="TreeGrafter"/>
</dbReference>
<feature type="signal peptide" evidence="8">
    <location>
        <begin position="1"/>
        <end position="27"/>
    </location>
</feature>
<dbReference type="InterPro" id="IPR036392">
    <property type="entry name" value="PLAT/LH2_dom_sf"/>
</dbReference>
<feature type="chain" id="PRO_5042055667" evidence="8">
    <location>
        <begin position="28"/>
        <end position="501"/>
    </location>
</feature>
<keyword evidence="6" id="KW-0106">Calcium</keyword>
<dbReference type="SUPFAM" id="SSF53474">
    <property type="entry name" value="alpha/beta-Hydrolases"/>
    <property type="match status" value="1"/>
</dbReference>
<comment type="similarity">
    <text evidence="2 7">Belongs to the AB hydrolase superfamily. Lipase family.</text>
</comment>
<dbReference type="PANTHER" id="PTHR11610">
    <property type="entry name" value="LIPASE"/>
    <property type="match status" value="1"/>
</dbReference>
<sequence length="501" mass="55426">MELDRTTRTFLVFFLCLALELSNLCESSMRIVPSQRRVSLSRCRGVRYSRLGCFTLDPPFNNTQWLPQSPSVVNTRFLLHTRHNPTTGHRLDADNSSSITSSHLTGDKDIKILIHGFLQYGSMEFLVNMTKALLHVADLNVVVVDWGDGAGFPYTRAVANARLVAAQTSRLLNSIFQLTGANSDRVHLIGHSLGAHVAGYVGASIPGISRITGLDPAQPNFSGFSQAVRLDPTDASFVDVIHTDAEPYGTVRGYGMIEPVGHVDFYPNGGRAQPGCQEETSVLGFMEDLVSNGITDAEFHVSCSHERSTELFTASIRQTTFGSCQFTSYPCSSAESFWQGECRHCGNRPCPVMGYHADLYFRSRGSYYLNTTGSQPFCTYHYVVTLRAASRTDNLAGTVMVQLTGSQGSVGWMEMTSGQQRISGDMSRLVVVHFDIGDVTRVDIRFLSADGQADQRLVDVQWIEVNNMMPNPTRYFRQPSMSVGWEPPLSVTSWTYTPPYS</sequence>
<dbReference type="Gene3D" id="3.40.50.1820">
    <property type="entry name" value="alpha/beta hydrolase"/>
    <property type="match status" value="1"/>
</dbReference>
<evidence type="ECO:0000256" key="8">
    <source>
        <dbReference type="SAM" id="SignalP"/>
    </source>
</evidence>
<dbReference type="GO" id="GO:0004806">
    <property type="term" value="F:triacylglycerol lipase activity"/>
    <property type="evidence" value="ECO:0007669"/>
    <property type="project" value="InterPro"/>
</dbReference>
<evidence type="ECO:0000256" key="1">
    <source>
        <dbReference type="ARBA" id="ARBA00004613"/>
    </source>
</evidence>
<feature type="active site" description="Nucleophile" evidence="5">
    <location>
        <position position="192"/>
    </location>
</feature>
<evidence type="ECO:0000259" key="9">
    <source>
        <dbReference type="Pfam" id="PF00151"/>
    </source>
</evidence>
<dbReference type="InterPro" id="IPR029058">
    <property type="entry name" value="AB_hydrolase_fold"/>
</dbReference>
<keyword evidence="8" id="KW-0732">Signal</keyword>
<dbReference type="GO" id="GO:0016042">
    <property type="term" value="P:lipid catabolic process"/>
    <property type="evidence" value="ECO:0007669"/>
    <property type="project" value="TreeGrafter"/>
</dbReference>
<evidence type="ECO:0000256" key="5">
    <source>
        <dbReference type="PIRSR" id="PIRSR000865-1"/>
    </source>
</evidence>
<proteinExistence type="inferred from homology"/>
<keyword evidence="3" id="KW-0964">Secreted</keyword>
<reference evidence="10" key="1">
    <citation type="journal article" date="2023" name="PLoS Negl. Trop. Dis.">
        <title>A genome sequence for Biomphalaria pfeifferi, the major vector snail for the human-infecting parasite Schistosoma mansoni.</title>
        <authorList>
            <person name="Bu L."/>
            <person name="Lu L."/>
            <person name="Laidemitt M.R."/>
            <person name="Zhang S.M."/>
            <person name="Mutuku M."/>
            <person name="Mkoji G."/>
            <person name="Steinauer M."/>
            <person name="Loker E.S."/>
        </authorList>
    </citation>
    <scope>NUCLEOTIDE SEQUENCE</scope>
    <source>
        <strain evidence="10">KasaAsao</strain>
    </source>
</reference>
<dbReference type="PIRSF" id="PIRSF000865">
    <property type="entry name" value="Lipoprotein_lipase_LIPH"/>
    <property type="match status" value="1"/>
</dbReference>
<dbReference type="PRINTS" id="PR00821">
    <property type="entry name" value="TAGLIPASE"/>
</dbReference>
<keyword evidence="6" id="KW-0479">Metal-binding</keyword>
<gene>
    <name evidence="10" type="ORF">Bpfe_027991</name>
</gene>
<feature type="binding site" evidence="6">
    <location>
        <position position="231"/>
    </location>
    <ligand>
        <name>Ca(2+)</name>
        <dbReference type="ChEBI" id="CHEBI:29108"/>
    </ligand>
</feature>
<feature type="domain" description="Lipase" evidence="9">
    <location>
        <begin position="46"/>
        <end position="377"/>
    </location>
</feature>
<dbReference type="Pfam" id="PF00151">
    <property type="entry name" value="Lipase"/>
    <property type="match status" value="1"/>
</dbReference>
<dbReference type="InterPro" id="IPR013818">
    <property type="entry name" value="Lipase"/>
</dbReference>
<protein>
    <submittedName>
        <fullName evidence="10">Pancreatic lipase-related protein 2</fullName>
    </submittedName>
</protein>
<dbReference type="PRINTS" id="PR00823">
    <property type="entry name" value="PANCLIPASE"/>
</dbReference>
<reference evidence="10" key="2">
    <citation type="submission" date="2023-04" db="EMBL/GenBank/DDBJ databases">
        <authorList>
            <person name="Bu L."/>
            <person name="Lu L."/>
            <person name="Laidemitt M.R."/>
            <person name="Zhang S.M."/>
            <person name="Mutuku M."/>
            <person name="Mkoji G."/>
            <person name="Steinauer M."/>
            <person name="Loker E.S."/>
        </authorList>
    </citation>
    <scope>NUCLEOTIDE SEQUENCE</scope>
    <source>
        <strain evidence="10">KasaAsao</strain>
        <tissue evidence="10">Whole Snail</tissue>
    </source>
</reference>
<keyword evidence="11" id="KW-1185">Reference proteome</keyword>
<feature type="binding site" evidence="6">
    <location>
        <position position="229"/>
    </location>
    <ligand>
        <name>Ca(2+)</name>
        <dbReference type="ChEBI" id="CHEBI:29108"/>
    </ligand>
</feature>
<accession>A0AAD8AUG4</accession>
<organism evidence="10 11">
    <name type="scientific">Biomphalaria pfeifferi</name>
    <name type="common">Bloodfluke planorb</name>
    <name type="synonym">Freshwater snail</name>
    <dbReference type="NCBI Taxonomy" id="112525"/>
    <lineage>
        <taxon>Eukaryota</taxon>
        <taxon>Metazoa</taxon>
        <taxon>Spiralia</taxon>
        <taxon>Lophotrochozoa</taxon>
        <taxon>Mollusca</taxon>
        <taxon>Gastropoda</taxon>
        <taxon>Heterobranchia</taxon>
        <taxon>Euthyneura</taxon>
        <taxon>Panpulmonata</taxon>
        <taxon>Hygrophila</taxon>
        <taxon>Lymnaeoidea</taxon>
        <taxon>Planorbidae</taxon>
        <taxon>Biomphalaria</taxon>
    </lineage>
</organism>
<dbReference type="AlphaFoldDB" id="A0AAD8AUG4"/>
<dbReference type="Proteomes" id="UP001233172">
    <property type="component" value="Unassembled WGS sequence"/>
</dbReference>
<dbReference type="InterPro" id="IPR033906">
    <property type="entry name" value="Lipase_N"/>
</dbReference>
<dbReference type="EMBL" id="JASAOG010000237">
    <property type="protein sequence ID" value="KAK0042616.1"/>
    <property type="molecule type" value="Genomic_DNA"/>
</dbReference>
<dbReference type="GO" id="GO:0046872">
    <property type="term" value="F:metal ion binding"/>
    <property type="evidence" value="ECO:0007669"/>
    <property type="project" value="UniProtKB-KW"/>
</dbReference>
<feature type="active site" description="Charge relay system" evidence="5">
    <location>
        <position position="305"/>
    </location>
</feature>
<evidence type="ECO:0000256" key="4">
    <source>
        <dbReference type="ARBA" id="ARBA00023157"/>
    </source>
</evidence>
<evidence type="ECO:0000256" key="3">
    <source>
        <dbReference type="ARBA" id="ARBA00022525"/>
    </source>
</evidence>
<feature type="active site" description="Charge relay system" evidence="5">
    <location>
        <position position="215"/>
    </location>
</feature>
<keyword evidence="4" id="KW-1015">Disulfide bond</keyword>
<evidence type="ECO:0000313" key="11">
    <source>
        <dbReference type="Proteomes" id="UP001233172"/>
    </source>
</evidence>
<dbReference type="Gene3D" id="2.60.60.20">
    <property type="entry name" value="PLAT/LH2 domain"/>
    <property type="match status" value="1"/>
</dbReference>
<dbReference type="SUPFAM" id="SSF49723">
    <property type="entry name" value="Lipase/lipooxygenase domain (PLAT/LH2 domain)"/>
    <property type="match status" value="1"/>
</dbReference>
<dbReference type="InterPro" id="IPR016272">
    <property type="entry name" value="Lipase_LIPH"/>
</dbReference>
<evidence type="ECO:0000256" key="7">
    <source>
        <dbReference type="RuleBase" id="RU004262"/>
    </source>
</evidence>
<evidence type="ECO:0000313" key="10">
    <source>
        <dbReference type="EMBL" id="KAK0042616.1"/>
    </source>
</evidence>
<dbReference type="InterPro" id="IPR000734">
    <property type="entry name" value="TAG_lipase"/>
</dbReference>
<evidence type="ECO:0000256" key="2">
    <source>
        <dbReference type="ARBA" id="ARBA00010701"/>
    </source>
</evidence>
<dbReference type="InterPro" id="IPR002331">
    <property type="entry name" value="Lipase_panc"/>
</dbReference>
<name>A0AAD8AUG4_BIOPF</name>
<dbReference type="CDD" id="cd00707">
    <property type="entry name" value="Pancreat_lipase_like"/>
    <property type="match status" value="1"/>
</dbReference>
<dbReference type="FunFam" id="3.40.50.1820:FF:000033">
    <property type="entry name" value="Pancreatic triacylglycerol lipase"/>
    <property type="match status" value="1"/>
</dbReference>
<evidence type="ECO:0000256" key="6">
    <source>
        <dbReference type="PIRSR" id="PIRSR000865-2"/>
    </source>
</evidence>
<comment type="subcellular location">
    <subcellularLocation>
        <location evidence="1">Secreted</location>
    </subcellularLocation>
</comment>